<evidence type="ECO:0000313" key="1">
    <source>
        <dbReference type="EMBL" id="KAI2384315.1"/>
    </source>
</evidence>
<accession>A0ACB8USX3</accession>
<sequence>MPFQEHTRTSDVLARSQPSRDSTFTDFDIDNDTLGSRQHFRDNGRYALQEDQDLDYAINTSAIQSALPYFSSATSSDESDVPSIEIGRGDRKVSSRCDHTNSSVISNDGRKFACSASRLNEVAEPHPPRPALRTISNRTAAKHQQSLRKDAQLRRASHVSQKENLDPKRLKVRNSKQETLPERSSRVQRPSLSKMHAKVSETYDGSYMSDERPTSATGAHKNTRFRSLKSQKKGADIIRAVNSAAKKQLNTTEKNTLVDSADENTDVVESNNILRENTNHESFVLPDVPELSELVSGIYYEDLPQKSRPSRPRTTRFASPPATTMPENSQEHVPFDAVPIPEDEKAIFASLKLLQDKILTLEKENSKVERRLEQLQEENHVLRNKSDDKQGYVYKSVEDEPGRGAATLAVERNRLESANMVLQNRLEIANHKIGGHDLNLQRAKKERDVVMNKLGVAYLSCQELRSDNEALRRDNEELQGQLSLLTSMPPVDCQEDSFPSVKSKSQNSRQRTISASRSGRELKDKFGLLDIEQEQGVLNQNISKNSERRSKLLDETHTNQIKMRPAEKQQYEELFSLDLPSARKSKPQENVMAAQRQSNTSKQRVGKPTLDNCDELSDGEMQLSKRPRAEAAQTRDLTFLSFIDSREIALLRKTLEEERIARKGRRSHDMDQGLQNDCPNVDAFKLDFLTEAFSKRASQKQAKVSTQETNIQTTSLDVDHHTSVSTKTRNITDGITQGNNTTTGIKQHQTKLGDMTSAIILPDITLHCATSGENYEHINVSAAAQRVLNEVVSHKHEDCFVCQNSNYQTCDKKKASINVPKPVPVSERTPAYNEEPTLRPSQKPSIALASVLKSLEDELAHLKMQLTVFQTAYAKHDASLGKRRRKAIYQKIENLLSEIEKKSDQVYSLYDVLEGQKQHGDEMTDRQIEITLHSFGINAGPSEVPKRPEQRAGESRKKIHNNKESFTAGIDSDSNEEELPWEGFDTTIESTGRSFVNKKSNNR</sequence>
<reference evidence="1" key="1">
    <citation type="journal article" date="2022" name="bioRxiv">
        <title>Population genetic analysis of Ophidiomyces ophidiicola, the causative agent of snake fungal disease, indicates recent introductions to the USA.</title>
        <authorList>
            <person name="Ladner J.T."/>
            <person name="Palmer J.M."/>
            <person name="Ettinger C.L."/>
            <person name="Stajich J.E."/>
            <person name="Farrell T.M."/>
            <person name="Glorioso B.M."/>
            <person name="Lawson B."/>
            <person name="Price S.J."/>
            <person name="Stengle A.G."/>
            <person name="Grear D.A."/>
            <person name="Lorch J.M."/>
        </authorList>
    </citation>
    <scope>NUCLEOTIDE SEQUENCE</scope>
    <source>
        <strain evidence="1">NWHC 24266-5</strain>
    </source>
</reference>
<comment type="caution">
    <text evidence="1">The sequence shown here is derived from an EMBL/GenBank/DDBJ whole genome shotgun (WGS) entry which is preliminary data.</text>
</comment>
<protein>
    <submittedName>
        <fullName evidence="1">Uncharacterized protein</fullName>
    </submittedName>
</protein>
<gene>
    <name evidence="1" type="ORF">LOY88_004742</name>
</gene>
<name>A0ACB8USX3_9EURO</name>
<dbReference type="EMBL" id="JALBCA010000075">
    <property type="protein sequence ID" value="KAI2384315.1"/>
    <property type="molecule type" value="Genomic_DNA"/>
</dbReference>
<organism evidence="1">
    <name type="scientific">Ophidiomyces ophidiicola</name>
    <dbReference type="NCBI Taxonomy" id="1387563"/>
    <lineage>
        <taxon>Eukaryota</taxon>
        <taxon>Fungi</taxon>
        <taxon>Dikarya</taxon>
        <taxon>Ascomycota</taxon>
        <taxon>Pezizomycotina</taxon>
        <taxon>Eurotiomycetes</taxon>
        <taxon>Eurotiomycetidae</taxon>
        <taxon>Onygenales</taxon>
        <taxon>Onygenaceae</taxon>
        <taxon>Ophidiomyces</taxon>
    </lineage>
</organism>
<proteinExistence type="predicted"/>